<dbReference type="AlphaFoldDB" id="A0A0A2TU83"/>
<reference evidence="4 5" key="1">
    <citation type="journal article" date="2015" name="Stand. Genomic Sci.">
        <title>High quality draft genome sequence of the moderately halophilic bacterium Pontibacillus yanchengensis Y32(T) and comparison among Pontibacillus genomes.</title>
        <authorList>
            <person name="Huang J."/>
            <person name="Qiao Z.X."/>
            <person name="Tang J.W."/>
            <person name="Wang G."/>
        </authorList>
    </citation>
    <scope>NUCLEOTIDE SEQUENCE [LARGE SCALE GENOMIC DNA]</scope>
    <source>
        <strain evidence="4 5">Y32</strain>
    </source>
</reference>
<dbReference type="Gene3D" id="3.10.290.30">
    <property type="entry name" value="MM3350-like"/>
    <property type="match status" value="1"/>
</dbReference>
<dbReference type="SUPFAM" id="SSF159941">
    <property type="entry name" value="MM3350-like"/>
    <property type="match status" value="1"/>
</dbReference>
<dbReference type="Pfam" id="PF22007">
    <property type="entry name" value="DUF6930"/>
    <property type="match status" value="1"/>
</dbReference>
<evidence type="ECO:0000259" key="2">
    <source>
        <dbReference type="Pfam" id="PF22007"/>
    </source>
</evidence>
<dbReference type="Proteomes" id="UP000030147">
    <property type="component" value="Unassembled WGS sequence"/>
</dbReference>
<dbReference type="InterPro" id="IPR054216">
    <property type="entry name" value="DUF6930"/>
</dbReference>
<dbReference type="OrthoDB" id="9801392at2"/>
<name>A0A0A2TU83_9BACI</name>
<evidence type="ECO:0000259" key="1">
    <source>
        <dbReference type="Pfam" id="PF07929"/>
    </source>
</evidence>
<feature type="domain" description="Plasmid pRiA4b Orf3-like" evidence="1">
    <location>
        <begin position="2"/>
        <end position="137"/>
    </location>
</feature>
<organism evidence="4 5">
    <name type="scientific">Pontibacillus yanchengensis Y32</name>
    <dbReference type="NCBI Taxonomy" id="1385514"/>
    <lineage>
        <taxon>Bacteria</taxon>
        <taxon>Bacillati</taxon>
        <taxon>Bacillota</taxon>
        <taxon>Bacilli</taxon>
        <taxon>Bacillales</taxon>
        <taxon>Bacillaceae</taxon>
        <taxon>Pontibacillus</taxon>
    </lineage>
</organism>
<dbReference type="InterPro" id="IPR055733">
    <property type="entry name" value="DUF7309"/>
</dbReference>
<dbReference type="PANTHER" id="PTHR41878:SF1">
    <property type="entry name" value="TNPR PROTEIN"/>
    <property type="match status" value="1"/>
</dbReference>
<dbReference type="RefSeq" id="WP_036819122.1">
    <property type="nucleotide sequence ID" value="NZ_AVBF01000023.1"/>
</dbReference>
<proteinExistence type="predicted"/>
<evidence type="ECO:0000259" key="3">
    <source>
        <dbReference type="Pfam" id="PF23988"/>
    </source>
</evidence>
<dbReference type="eggNOG" id="COG3012">
    <property type="taxonomic scope" value="Bacteria"/>
</dbReference>
<keyword evidence="5" id="KW-1185">Reference proteome</keyword>
<feature type="domain" description="DUF7309" evidence="3">
    <location>
        <begin position="175"/>
        <end position="336"/>
    </location>
</feature>
<accession>A0A0A2TU83</accession>
<sequence length="499" mass="58898">MIYQLKIKLEGEEVPVWRRVEIPSNFTFQNLHNVIQSCYNWQDSHVHMFTLLKNGEVPVKIGMNLGEDLFPVDYFEDNERIDAWLTSPGDTLTYQYDFGDDWLHTVELEETFEQLPEMIYPRCTRVRGTAPKEDGRITWEGSEEIKDEKVYIDAINKKLLKKFHEKEKSQGDINQELFDNIVAFKQRKPWKKISDHQVIAIENPIEWQEDFGQFSFCSILGSNGQEFGVAIYFGSQGLREMDKILRNQFEEEDTYEMQNLLVTFVDREELTKTDYQEIKAQQLTFRGKNQWPQLRSFLPTYHPWYVNHKEKKHVSYILSVILELLDSTIDEKEIKTKPPEYFAILEAEDGFEISTLMAHVEDVKYDHELYLAQEEMEPLKFQKRLNEPMRLDQFFLPDPVQEEEGVRPYYVEVTVFFAPEQQQMLDAQVHPALPPSHLQRFIKDQFMNLGIPNEVQVANKALYETIKPLLEALGISHSYLNQDETMDVIKSEMKNQNYS</sequence>
<dbReference type="eggNOG" id="COG1846">
    <property type="taxonomic scope" value="Bacteria"/>
</dbReference>
<comment type="caution">
    <text evidence="4">The sequence shown here is derived from an EMBL/GenBank/DDBJ whole genome shotgun (WGS) entry which is preliminary data.</text>
</comment>
<protein>
    <submittedName>
        <fullName evidence="4">Uncharacterized protein</fullName>
    </submittedName>
</protein>
<gene>
    <name evidence="4" type="ORF">N782_10555</name>
</gene>
<dbReference type="PANTHER" id="PTHR41878">
    <property type="entry name" value="LEXA REPRESSOR-RELATED"/>
    <property type="match status" value="1"/>
</dbReference>
<evidence type="ECO:0000313" key="5">
    <source>
        <dbReference type="Proteomes" id="UP000030147"/>
    </source>
</evidence>
<dbReference type="InterPro" id="IPR024047">
    <property type="entry name" value="MM3350-like_sf"/>
</dbReference>
<dbReference type="STRING" id="1385514.N782_10555"/>
<feature type="domain" description="DUF6930" evidence="2">
    <location>
        <begin position="376"/>
        <end position="493"/>
    </location>
</feature>
<dbReference type="EMBL" id="AVBF01000023">
    <property type="protein sequence ID" value="KGP72805.1"/>
    <property type="molecule type" value="Genomic_DNA"/>
</dbReference>
<dbReference type="Pfam" id="PF07929">
    <property type="entry name" value="PRiA4_ORF3"/>
    <property type="match status" value="1"/>
</dbReference>
<evidence type="ECO:0000313" key="4">
    <source>
        <dbReference type="EMBL" id="KGP72805.1"/>
    </source>
</evidence>
<dbReference type="Pfam" id="PF23988">
    <property type="entry name" value="DUF7309"/>
    <property type="match status" value="1"/>
</dbReference>
<dbReference type="InterPro" id="IPR012912">
    <property type="entry name" value="Plasmid_pRiA4b_Orf3-like"/>
</dbReference>